<dbReference type="EMBL" id="LAZR01050399">
    <property type="protein sequence ID" value="KKK87446.1"/>
    <property type="molecule type" value="Genomic_DNA"/>
</dbReference>
<evidence type="ECO:0000256" key="1">
    <source>
        <dbReference type="SAM" id="Phobius"/>
    </source>
</evidence>
<dbReference type="GO" id="GO:0016780">
    <property type="term" value="F:phosphotransferase activity, for other substituted phosphate groups"/>
    <property type="evidence" value="ECO:0007669"/>
    <property type="project" value="TreeGrafter"/>
</dbReference>
<dbReference type="InterPro" id="IPR003362">
    <property type="entry name" value="Bact_transf"/>
</dbReference>
<keyword evidence="1" id="KW-1133">Transmembrane helix</keyword>
<feature type="non-terminal residue" evidence="3">
    <location>
        <position position="1"/>
    </location>
</feature>
<reference evidence="3" key="1">
    <citation type="journal article" date="2015" name="Nature">
        <title>Complex archaea that bridge the gap between prokaryotes and eukaryotes.</title>
        <authorList>
            <person name="Spang A."/>
            <person name="Saw J.H."/>
            <person name="Jorgensen S.L."/>
            <person name="Zaremba-Niedzwiedzka K."/>
            <person name="Martijn J."/>
            <person name="Lind A.E."/>
            <person name="van Eijk R."/>
            <person name="Schleper C."/>
            <person name="Guy L."/>
            <person name="Ettema T.J."/>
        </authorList>
    </citation>
    <scope>NUCLEOTIDE SEQUENCE</scope>
</reference>
<keyword evidence="1" id="KW-0472">Membrane</keyword>
<sequence>RLQLAAKQAIDVVASAIALALLSPILLVIALLVKMGSPGPVLFRRERVGASASIRVPSRARCRTE</sequence>
<protein>
    <recommendedName>
        <fullName evidence="2">Bacterial sugar transferase domain-containing protein</fullName>
    </recommendedName>
</protein>
<comment type="caution">
    <text evidence="3">The sequence shown here is derived from an EMBL/GenBank/DDBJ whole genome shotgun (WGS) entry which is preliminary data.</text>
</comment>
<dbReference type="Pfam" id="PF02397">
    <property type="entry name" value="Bac_transf"/>
    <property type="match status" value="1"/>
</dbReference>
<name>A0A0F9BSW6_9ZZZZ</name>
<evidence type="ECO:0000313" key="3">
    <source>
        <dbReference type="EMBL" id="KKK87446.1"/>
    </source>
</evidence>
<feature type="domain" description="Bacterial sugar transferase" evidence="2">
    <location>
        <begin position="7"/>
        <end position="51"/>
    </location>
</feature>
<dbReference type="PANTHER" id="PTHR30576">
    <property type="entry name" value="COLANIC BIOSYNTHESIS UDP-GLUCOSE LIPID CARRIER TRANSFERASE"/>
    <property type="match status" value="1"/>
</dbReference>
<evidence type="ECO:0000259" key="2">
    <source>
        <dbReference type="Pfam" id="PF02397"/>
    </source>
</evidence>
<proteinExistence type="predicted"/>
<gene>
    <name evidence="3" type="ORF">LCGC14_2753190</name>
</gene>
<dbReference type="PANTHER" id="PTHR30576:SF10">
    <property type="entry name" value="SLL5057 PROTEIN"/>
    <property type="match status" value="1"/>
</dbReference>
<organism evidence="3">
    <name type="scientific">marine sediment metagenome</name>
    <dbReference type="NCBI Taxonomy" id="412755"/>
    <lineage>
        <taxon>unclassified sequences</taxon>
        <taxon>metagenomes</taxon>
        <taxon>ecological metagenomes</taxon>
    </lineage>
</organism>
<feature type="transmembrane region" description="Helical" evidence="1">
    <location>
        <begin position="12"/>
        <end position="33"/>
    </location>
</feature>
<accession>A0A0F9BSW6</accession>
<dbReference type="AlphaFoldDB" id="A0A0F9BSW6"/>
<keyword evidence="1" id="KW-0812">Transmembrane</keyword>